<evidence type="ECO:0000256" key="5">
    <source>
        <dbReference type="ARBA" id="ARBA00022989"/>
    </source>
</evidence>
<evidence type="ECO:0000256" key="1">
    <source>
        <dbReference type="ARBA" id="ARBA00004141"/>
    </source>
</evidence>
<sequence>MPNSFLPREGLTLEAAFAPFRLTLLQPLLSGPLLLAAYRFPTSLAAKWPFLRTFEDLLRSHRLKTGLCVLFCIGLLRKINKTLNKLVLNNFTNDKTWDWSKELVLITGGSAGIGALMVKIFAEKNITVVILDIVDPPETISSLPNIHSYKLDITSSTSLSQVATQIRTTHGNPTVLINNAGIGTNKTIFSSTEVEIRRVFDVNTISHFLLVKEFVPAMAKANHGYVVAVASMASFMVHAQNVDYACSKASALAFHEGLSQELKGRYGAEKVRTTVVHPTWVRTPMISKLLEKRNFTDFVLQPETVAESVVKQVLSGYGAQLILPARLSLMSGVRGFPSWLQESMRNGVNQVLNI</sequence>
<keyword evidence="4" id="KW-0521">NADP</keyword>
<keyword evidence="7" id="KW-0443">Lipid metabolism</keyword>
<gene>
    <name evidence="13" type="ORF">L207DRAFT_637521</name>
</gene>
<keyword evidence="6" id="KW-0560">Oxidoreductase</keyword>
<evidence type="ECO:0000256" key="4">
    <source>
        <dbReference type="ARBA" id="ARBA00022857"/>
    </source>
</evidence>
<keyword evidence="8" id="KW-0472">Membrane</keyword>
<dbReference type="InterPro" id="IPR036291">
    <property type="entry name" value="NAD(P)-bd_dom_sf"/>
</dbReference>
<comment type="subcellular location">
    <subcellularLocation>
        <location evidence="1">Membrane</location>
        <topology evidence="1">Multi-pass membrane protein</topology>
    </subcellularLocation>
</comment>
<dbReference type="SUPFAM" id="SSF51735">
    <property type="entry name" value="NAD(P)-binding Rossmann-fold domains"/>
    <property type="match status" value="1"/>
</dbReference>
<evidence type="ECO:0000256" key="8">
    <source>
        <dbReference type="ARBA" id="ARBA00023136"/>
    </source>
</evidence>
<evidence type="ECO:0000313" key="13">
    <source>
        <dbReference type="EMBL" id="PMD36425.1"/>
    </source>
</evidence>
<keyword evidence="14" id="KW-1185">Reference proteome</keyword>
<dbReference type="STRING" id="1149755.A0A2J6RD42"/>
<dbReference type="Gene3D" id="3.40.50.720">
    <property type="entry name" value="NAD(P)-binding Rossmann-like Domain"/>
    <property type="match status" value="1"/>
</dbReference>
<dbReference type="FunFam" id="3.40.50.720:FF:000131">
    <property type="entry name" value="Short-chain dehydrogenase/reductase 3"/>
    <property type="match status" value="1"/>
</dbReference>
<dbReference type="PRINTS" id="PR00081">
    <property type="entry name" value="GDHRDH"/>
</dbReference>
<dbReference type="OrthoDB" id="10253736at2759"/>
<dbReference type="InterPro" id="IPR002347">
    <property type="entry name" value="SDR_fam"/>
</dbReference>
<dbReference type="InterPro" id="IPR020904">
    <property type="entry name" value="Sc_DH/Rdtase_CS"/>
</dbReference>
<dbReference type="GO" id="GO:0052650">
    <property type="term" value="F:all-trans-retinol dehydrogenase (NADP+) activity"/>
    <property type="evidence" value="ECO:0007669"/>
    <property type="project" value="UniProtKB-ARBA"/>
</dbReference>
<evidence type="ECO:0000256" key="2">
    <source>
        <dbReference type="ARBA" id="ARBA00006484"/>
    </source>
</evidence>
<dbReference type="PROSITE" id="PS00061">
    <property type="entry name" value="ADH_SHORT"/>
    <property type="match status" value="1"/>
</dbReference>
<evidence type="ECO:0000256" key="3">
    <source>
        <dbReference type="ARBA" id="ARBA00022692"/>
    </source>
</evidence>
<proteinExistence type="inferred from homology"/>
<organism evidence="13 14">
    <name type="scientific">Hyaloscypha variabilis (strain UAMH 11265 / GT02V1 / F)</name>
    <name type="common">Meliniomyces variabilis</name>
    <dbReference type="NCBI Taxonomy" id="1149755"/>
    <lineage>
        <taxon>Eukaryota</taxon>
        <taxon>Fungi</taxon>
        <taxon>Dikarya</taxon>
        <taxon>Ascomycota</taxon>
        <taxon>Pezizomycotina</taxon>
        <taxon>Leotiomycetes</taxon>
        <taxon>Helotiales</taxon>
        <taxon>Hyaloscyphaceae</taxon>
        <taxon>Hyaloscypha</taxon>
        <taxon>Hyaloscypha variabilis</taxon>
    </lineage>
</organism>
<reference evidence="13 14" key="1">
    <citation type="submission" date="2016-04" db="EMBL/GenBank/DDBJ databases">
        <title>A degradative enzymes factory behind the ericoid mycorrhizal symbiosis.</title>
        <authorList>
            <consortium name="DOE Joint Genome Institute"/>
            <person name="Martino E."/>
            <person name="Morin E."/>
            <person name="Grelet G."/>
            <person name="Kuo A."/>
            <person name="Kohler A."/>
            <person name="Daghino S."/>
            <person name="Barry K."/>
            <person name="Choi C."/>
            <person name="Cichocki N."/>
            <person name="Clum A."/>
            <person name="Copeland A."/>
            <person name="Hainaut M."/>
            <person name="Haridas S."/>
            <person name="Labutti K."/>
            <person name="Lindquist E."/>
            <person name="Lipzen A."/>
            <person name="Khouja H.-R."/>
            <person name="Murat C."/>
            <person name="Ohm R."/>
            <person name="Olson A."/>
            <person name="Spatafora J."/>
            <person name="Veneault-Fourrey C."/>
            <person name="Henrissat B."/>
            <person name="Grigoriev I."/>
            <person name="Martin F."/>
            <person name="Perotto S."/>
        </authorList>
    </citation>
    <scope>NUCLEOTIDE SEQUENCE [LARGE SCALE GENOMIC DNA]</scope>
    <source>
        <strain evidence="13 14">F</strain>
    </source>
</reference>
<evidence type="ECO:0000256" key="6">
    <source>
        <dbReference type="ARBA" id="ARBA00023002"/>
    </source>
</evidence>
<dbReference type="PANTHER" id="PTHR24322">
    <property type="entry name" value="PKSB"/>
    <property type="match status" value="1"/>
</dbReference>
<name>A0A2J6RD42_HYAVF</name>
<evidence type="ECO:0000256" key="10">
    <source>
        <dbReference type="ARBA" id="ARBA00068717"/>
    </source>
</evidence>
<accession>A0A2J6RD42</accession>
<comment type="function">
    <text evidence="9">Catalyzes the reduction of all-trans-retinal to all-trans-retinol in the presence of NADPH.</text>
</comment>
<protein>
    <recommendedName>
        <fullName evidence="10">Short-chain dehydrogenase/reductase 3</fullName>
    </recommendedName>
    <alternativeName>
        <fullName evidence="11">Retinal short-chain dehydrogenase/reductase 1</fullName>
    </alternativeName>
</protein>
<evidence type="ECO:0000313" key="14">
    <source>
        <dbReference type="Proteomes" id="UP000235786"/>
    </source>
</evidence>
<evidence type="ECO:0000256" key="9">
    <source>
        <dbReference type="ARBA" id="ARBA00059620"/>
    </source>
</evidence>
<evidence type="ECO:0000256" key="7">
    <source>
        <dbReference type="ARBA" id="ARBA00023098"/>
    </source>
</evidence>
<keyword evidence="5" id="KW-1133">Transmembrane helix</keyword>
<dbReference type="Proteomes" id="UP000235786">
    <property type="component" value="Unassembled WGS sequence"/>
</dbReference>
<dbReference type="PANTHER" id="PTHR24322:SF736">
    <property type="entry name" value="RETINOL DEHYDROGENASE 10"/>
    <property type="match status" value="1"/>
</dbReference>
<evidence type="ECO:0000256" key="12">
    <source>
        <dbReference type="RuleBase" id="RU000363"/>
    </source>
</evidence>
<comment type="similarity">
    <text evidence="2 12">Belongs to the short-chain dehydrogenases/reductases (SDR) family.</text>
</comment>
<evidence type="ECO:0000256" key="11">
    <source>
        <dbReference type="ARBA" id="ARBA00082544"/>
    </source>
</evidence>
<dbReference type="GO" id="GO:0016020">
    <property type="term" value="C:membrane"/>
    <property type="evidence" value="ECO:0007669"/>
    <property type="project" value="UniProtKB-SubCell"/>
</dbReference>
<dbReference type="EMBL" id="KZ613951">
    <property type="protein sequence ID" value="PMD36425.1"/>
    <property type="molecule type" value="Genomic_DNA"/>
</dbReference>
<dbReference type="AlphaFoldDB" id="A0A2J6RD42"/>
<dbReference type="PRINTS" id="PR00080">
    <property type="entry name" value="SDRFAMILY"/>
</dbReference>
<keyword evidence="3" id="KW-0812">Transmembrane</keyword>
<dbReference type="Pfam" id="PF00106">
    <property type="entry name" value="adh_short"/>
    <property type="match status" value="1"/>
</dbReference>